<name>A0A0U2J703_9BACL</name>
<evidence type="ECO:0000256" key="1">
    <source>
        <dbReference type="ARBA" id="ARBA00009981"/>
    </source>
</evidence>
<gene>
    <name evidence="2" type="ORF">AUC31_06945</name>
</gene>
<protein>
    <recommendedName>
        <fullName evidence="4">Antitoxin</fullName>
    </recommendedName>
</protein>
<dbReference type="SUPFAM" id="SSF143120">
    <property type="entry name" value="YefM-like"/>
    <property type="match status" value="1"/>
</dbReference>
<dbReference type="AlphaFoldDB" id="A0A0U2J703"/>
<accession>A0A0U2J703</accession>
<dbReference type="RefSeq" id="WP_058381685.1">
    <property type="nucleotide sequence ID" value="NZ_CP013659.2"/>
</dbReference>
<dbReference type="EMBL" id="CP013659">
    <property type="protein sequence ID" value="ALS74978.1"/>
    <property type="molecule type" value="Genomic_DNA"/>
</dbReference>
<dbReference type="KEGG" id="prt:AUC31_06945"/>
<dbReference type="Proteomes" id="UP000067683">
    <property type="component" value="Chromosome"/>
</dbReference>
<dbReference type="OrthoDB" id="2884732at2"/>
<reference evidence="2" key="1">
    <citation type="submission" date="2016-01" db="EMBL/GenBank/DDBJ databases">
        <title>Complete genome of Planococcus rifietoensis type strain M8.</title>
        <authorList>
            <person name="See-Too W.S."/>
        </authorList>
    </citation>
    <scope>NUCLEOTIDE SEQUENCE [LARGE SCALE GENOMIC DNA]</scope>
    <source>
        <strain evidence="2">M8</strain>
    </source>
</reference>
<evidence type="ECO:0008006" key="4">
    <source>
        <dbReference type="Google" id="ProtNLM"/>
    </source>
</evidence>
<evidence type="ECO:0000313" key="3">
    <source>
        <dbReference type="Proteomes" id="UP000067683"/>
    </source>
</evidence>
<dbReference type="STRING" id="200991.AUC31_06945"/>
<comment type="similarity">
    <text evidence="1">Belongs to the phD/YefM antitoxin family.</text>
</comment>
<dbReference type="InterPro" id="IPR036165">
    <property type="entry name" value="YefM-like_sf"/>
</dbReference>
<evidence type="ECO:0000313" key="2">
    <source>
        <dbReference type="EMBL" id="ALS74978.1"/>
    </source>
</evidence>
<organism evidence="2 3">
    <name type="scientific">Planococcus rifietoensis</name>
    <dbReference type="NCBI Taxonomy" id="200991"/>
    <lineage>
        <taxon>Bacteria</taxon>
        <taxon>Bacillati</taxon>
        <taxon>Bacillota</taxon>
        <taxon>Bacilli</taxon>
        <taxon>Bacillales</taxon>
        <taxon>Caryophanaceae</taxon>
        <taxon>Planococcus</taxon>
    </lineage>
</organism>
<proteinExistence type="inferred from homology"/>
<sequence>MLLKSGPKPSITSDQIVPVSKAAKNFSYLRKAAKEKPQYLSFHGRIDSVMLDYREFERLYQELEYYKELFWKFEISNRVSELNAAPEKLVPLREVVGEQAYAQILAMDPDEMDDDGLFDDE</sequence>
<keyword evidence="3" id="KW-1185">Reference proteome</keyword>